<evidence type="ECO:0000256" key="3">
    <source>
        <dbReference type="ARBA" id="ARBA00023125"/>
    </source>
</evidence>
<evidence type="ECO:0000256" key="5">
    <source>
        <dbReference type="SAM" id="Phobius"/>
    </source>
</evidence>
<evidence type="ECO:0000313" key="7">
    <source>
        <dbReference type="EMBL" id="QHT34983.1"/>
    </source>
</evidence>
<dbReference type="PANTHER" id="PTHR11361">
    <property type="entry name" value="DNA MISMATCH REPAIR PROTEIN MUTS FAMILY MEMBER"/>
    <property type="match status" value="1"/>
</dbReference>
<dbReference type="GO" id="GO:0006298">
    <property type="term" value="P:mismatch repair"/>
    <property type="evidence" value="ECO:0007669"/>
    <property type="project" value="InterPro"/>
</dbReference>
<dbReference type="AlphaFoldDB" id="A0A6C0F2X4"/>
<organism evidence="7">
    <name type="scientific">viral metagenome</name>
    <dbReference type="NCBI Taxonomy" id="1070528"/>
    <lineage>
        <taxon>unclassified sequences</taxon>
        <taxon>metagenomes</taxon>
        <taxon>organismal metagenomes</taxon>
    </lineage>
</organism>
<accession>A0A6C0F2X4</accession>
<keyword evidence="5" id="KW-0472">Membrane</keyword>
<dbReference type="GO" id="GO:0140664">
    <property type="term" value="F:ATP-dependent DNA damage sensor activity"/>
    <property type="evidence" value="ECO:0007669"/>
    <property type="project" value="InterPro"/>
</dbReference>
<protein>
    <recommendedName>
        <fullName evidence="6">DNA mismatch repair proteins mutS family domain-containing protein</fullName>
    </recommendedName>
</protein>
<dbReference type="InterPro" id="IPR027417">
    <property type="entry name" value="P-loop_NTPase"/>
</dbReference>
<evidence type="ECO:0000256" key="4">
    <source>
        <dbReference type="SAM" id="MobiDB-lite"/>
    </source>
</evidence>
<proteinExistence type="predicted"/>
<dbReference type="GO" id="GO:0005524">
    <property type="term" value="F:ATP binding"/>
    <property type="evidence" value="ECO:0007669"/>
    <property type="project" value="UniProtKB-KW"/>
</dbReference>
<keyword evidence="1" id="KW-0547">Nucleotide-binding</keyword>
<dbReference type="Pfam" id="PF00488">
    <property type="entry name" value="MutS_V"/>
    <property type="match status" value="1"/>
</dbReference>
<dbReference type="InterPro" id="IPR045076">
    <property type="entry name" value="MutS"/>
</dbReference>
<dbReference type="PANTHER" id="PTHR11361:SF34">
    <property type="entry name" value="DNA MISMATCH REPAIR PROTEIN MSH1, MITOCHONDRIAL"/>
    <property type="match status" value="1"/>
</dbReference>
<dbReference type="SMART" id="SM00534">
    <property type="entry name" value="MUTSac"/>
    <property type="match status" value="1"/>
</dbReference>
<keyword evidence="2" id="KW-0067">ATP-binding</keyword>
<dbReference type="GO" id="GO:0030983">
    <property type="term" value="F:mismatched DNA binding"/>
    <property type="evidence" value="ECO:0007669"/>
    <property type="project" value="InterPro"/>
</dbReference>
<feature type="transmembrane region" description="Helical" evidence="5">
    <location>
        <begin position="223"/>
        <end position="241"/>
    </location>
</feature>
<dbReference type="SUPFAM" id="SSF52540">
    <property type="entry name" value="P-loop containing nucleoside triphosphate hydrolases"/>
    <property type="match status" value="1"/>
</dbReference>
<reference evidence="7" key="1">
    <citation type="journal article" date="2020" name="Nature">
        <title>Giant virus diversity and host interactions through global metagenomics.</title>
        <authorList>
            <person name="Schulz F."/>
            <person name="Roux S."/>
            <person name="Paez-Espino D."/>
            <person name="Jungbluth S."/>
            <person name="Walsh D.A."/>
            <person name="Denef V.J."/>
            <person name="McMahon K.D."/>
            <person name="Konstantinidis K.T."/>
            <person name="Eloe-Fadrosh E.A."/>
            <person name="Kyrpides N.C."/>
            <person name="Woyke T."/>
        </authorList>
    </citation>
    <scope>NUCLEOTIDE SEQUENCE</scope>
    <source>
        <strain evidence="7">GVMAG-M-3300009180-1</strain>
    </source>
</reference>
<keyword evidence="5" id="KW-1133">Transmembrane helix</keyword>
<feature type="transmembrane region" description="Helical" evidence="5">
    <location>
        <begin position="166"/>
        <end position="183"/>
    </location>
</feature>
<evidence type="ECO:0000259" key="6">
    <source>
        <dbReference type="SMART" id="SM00534"/>
    </source>
</evidence>
<feature type="domain" description="DNA mismatch repair proteins mutS family" evidence="6">
    <location>
        <begin position="401"/>
        <end position="591"/>
    </location>
</feature>
<dbReference type="InterPro" id="IPR000432">
    <property type="entry name" value="DNA_mismatch_repair_MutS_C"/>
</dbReference>
<evidence type="ECO:0000256" key="2">
    <source>
        <dbReference type="ARBA" id="ARBA00022840"/>
    </source>
</evidence>
<name>A0A6C0F2X4_9ZZZZ</name>
<keyword evidence="3" id="KW-0238">DNA-binding</keyword>
<keyword evidence="5" id="KW-0812">Transmembrane</keyword>
<sequence>MFSMNLKDMLQPVKPKSEPKPAALHHGFKLPIHYLDATDVHVLSSQVSEDLELSGSDLSGNMYYHILTPQHQFAKNMQVEWSKHYTTNVPFLRDTQQVLKSMPAYLENSKSDKISCDKVLQIWKDTKNDANFLEKYSYVEWDYFKYLNESPLFLQTVSVINMSSPILSFIIPVIFFIFPFVLLKIQGVPITFTTYLSVLKDVAKHHFIGNVLNNLQSISWDKLMYLLFTTGLYLLQIYQNYNLCVRYYKNINRMNTQLSEMHEYVDHSIQNMRLFISLNSELPTYREFCNTIQDKCAILTELKQELSSIKPFRAGFSKISEIGYMLKCYYRLHSNADYDDVFRYSIGFEGFISNLTGVSNRIVLGDVSFATFDSENRCEFKQQYYPAYVDEKYVCNDCNIKDNILITGPNASGKTTILKTTALNIIFTQQFGVGFYKSCVLKPYTHIHSYLNIPDTSGRDSLFQAESRRCKEIIDVIDAPENNNSRHFCIYDELYSGTNPTEAVKSARAFLLYLTAKNNVDFMLTTHYVALCKKLRGSPRIVNYKMDVDIASDERIKYTYKMRKGISKIKGGILILEEMQYPAEIIDMIRKFN</sequence>
<evidence type="ECO:0000256" key="1">
    <source>
        <dbReference type="ARBA" id="ARBA00022741"/>
    </source>
</evidence>
<feature type="region of interest" description="Disordered" evidence="4">
    <location>
        <begin position="1"/>
        <end position="21"/>
    </location>
</feature>
<dbReference type="EMBL" id="MN739011">
    <property type="protein sequence ID" value="QHT34983.1"/>
    <property type="molecule type" value="Genomic_DNA"/>
</dbReference>
<dbReference type="Gene3D" id="3.40.50.300">
    <property type="entry name" value="P-loop containing nucleotide triphosphate hydrolases"/>
    <property type="match status" value="1"/>
</dbReference>